<evidence type="ECO:0000256" key="1">
    <source>
        <dbReference type="SAM" id="MobiDB-lite"/>
    </source>
</evidence>
<feature type="region of interest" description="Disordered" evidence="1">
    <location>
        <begin position="125"/>
        <end position="160"/>
    </location>
</feature>
<accession>A0AA88A4T3</accession>
<reference evidence="2" key="1">
    <citation type="submission" date="2023-07" db="EMBL/GenBank/DDBJ databases">
        <title>draft genome sequence of fig (Ficus carica).</title>
        <authorList>
            <person name="Takahashi T."/>
            <person name="Nishimura K."/>
        </authorList>
    </citation>
    <scope>NUCLEOTIDE SEQUENCE</scope>
</reference>
<dbReference type="Proteomes" id="UP001187192">
    <property type="component" value="Unassembled WGS sequence"/>
</dbReference>
<proteinExistence type="predicted"/>
<gene>
    <name evidence="2" type="ORF">TIFTF001_014890</name>
</gene>
<sequence>MSSRNCSSFSKIRSARSYRLDQEQGQRVHAGVDELAREATLRISPNGGRSVQVDFHGIKEDRICWREMMVITRERKMTERKMGRRLRSAYGPLGLIIFLFLKVRASPSQSMPLWSLNLNMNNDNIGARGRMEGPSSIQSPTEGKTRKQLPGRGVLSDLVH</sequence>
<comment type="caution">
    <text evidence="2">The sequence shown here is derived from an EMBL/GenBank/DDBJ whole genome shotgun (WGS) entry which is preliminary data.</text>
</comment>
<organism evidence="2 3">
    <name type="scientific">Ficus carica</name>
    <name type="common">Common fig</name>
    <dbReference type="NCBI Taxonomy" id="3494"/>
    <lineage>
        <taxon>Eukaryota</taxon>
        <taxon>Viridiplantae</taxon>
        <taxon>Streptophyta</taxon>
        <taxon>Embryophyta</taxon>
        <taxon>Tracheophyta</taxon>
        <taxon>Spermatophyta</taxon>
        <taxon>Magnoliopsida</taxon>
        <taxon>eudicotyledons</taxon>
        <taxon>Gunneridae</taxon>
        <taxon>Pentapetalae</taxon>
        <taxon>rosids</taxon>
        <taxon>fabids</taxon>
        <taxon>Rosales</taxon>
        <taxon>Moraceae</taxon>
        <taxon>Ficeae</taxon>
        <taxon>Ficus</taxon>
    </lineage>
</organism>
<dbReference type="AlphaFoldDB" id="A0AA88A4T3"/>
<keyword evidence="3" id="KW-1185">Reference proteome</keyword>
<name>A0AA88A4T3_FICCA</name>
<evidence type="ECO:0000313" key="2">
    <source>
        <dbReference type="EMBL" id="GMN45710.1"/>
    </source>
</evidence>
<protein>
    <submittedName>
        <fullName evidence="2">Uncharacterized protein</fullName>
    </submittedName>
</protein>
<evidence type="ECO:0000313" key="3">
    <source>
        <dbReference type="Proteomes" id="UP001187192"/>
    </source>
</evidence>
<dbReference type="EMBL" id="BTGU01000021">
    <property type="protein sequence ID" value="GMN45710.1"/>
    <property type="molecule type" value="Genomic_DNA"/>
</dbReference>